<proteinExistence type="predicted"/>
<dbReference type="OrthoDB" id="9801056at2"/>
<dbReference type="InterPro" id="IPR001509">
    <property type="entry name" value="Epimerase_deHydtase"/>
</dbReference>
<accession>A0A317PX53</accession>
<protein>
    <submittedName>
        <fullName evidence="2">Nucleoside-diphosphate-sugar epimerase</fullName>
    </submittedName>
</protein>
<dbReference type="AlphaFoldDB" id="A0A317PX53"/>
<dbReference type="PANTHER" id="PTHR43245:SF58">
    <property type="entry name" value="BLL5923 PROTEIN"/>
    <property type="match status" value="1"/>
</dbReference>
<feature type="domain" description="NAD-dependent epimerase/dehydratase" evidence="1">
    <location>
        <begin position="9"/>
        <end position="219"/>
    </location>
</feature>
<dbReference type="PANTHER" id="PTHR43245">
    <property type="entry name" value="BIFUNCTIONAL POLYMYXIN RESISTANCE PROTEIN ARNA"/>
    <property type="match status" value="1"/>
</dbReference>
<gene>
    <name evidence="2" type="ORF">DET45_1297</name>
</gene>
<sequence>MKRMVDSPIYISGSGGFIGRYVLAIARTKNIYYRCIHRYSVDESFCENNLSDFALIHLAGRAHVLKELSESAYEEFAKANCDYAVDVALSAAKNGLKRFVYVSSVGVYGKSYSNSIISENTPLAPIEDYAKSKLDAERKLTILSKELGFELVIVRPALVYGFDAPGNIERLLKLTAKLPVIPIAEKCNKRSFVYVENLVDFLLLVAMHPKAAGKTFNIADEPISTHDLINNLAKGMGLKRHLFAPPRFIWELLLRLTGKKKIYEQLFEDLVLDMSLAEKELGWQPKHDTVASLQETGKRFIEANAAKKPRE</sequence>
<keyword evidence="3" id="KW-1185">Reference proteome</keyword>
<evidence type="ECO:0000313" key="2">
    <source>
        <dbReference type="EMBL" id="PWW06855.1"/>
    </source>
</evidence>
<dbReference type="Gene3D" id="3.40.50.720">
    <property type="entry name" value="NAD(P)-binding Rossmann-like Domain"/>
    <property type="match status" value="1"/>
</dbReference>
<reference evidence="2 3" key="1">
    <citation type="submission" date="2018-05" db="EMBL/GenBank/DDBJ databases">
        <title>Freshwater and sediment microbial communities from various areas in North America, analyzing microbe dynamics in response to fracking.</title>
        <authorList>
            <person name="Lamendella R."/>
        </authorList>
    </citation>
    <scope>NUCLEOTIDE SEQUENCE [LARGE SCALE GENOMIC DNA]</scope>
    <source>
        <strain evidence="2 3">125B1</strain>
    </source>
</reference>
<comment type="caution">
    <text evidence="2">The sequence shown here is derived from an EMBL/GenBank/DDBJ whole genome shotgun (WGS) entry which is preliminary data.</text>
</comment>
<evidence type="ECO:0000259" key="1">
    <source>
        <dbReference type="Pfam" id="PF01370"/>
    </source>
</evidence>
<dbReference type="EMBL" id="QGTT01000029">
    <property type="protein sequence ID" value="PWW06855.1"/>
    <property type="molecule type" value="Genomic_DNA"/>
</dbReference>
<dbReference type="InterPro" id="IPR050177">
    <property type="entry name" value="Lipid_A_modif_metabolic_enz"/>
</dbReference>
<dbReference type="Proteomes" id="UP000246964">
    <property type="component" value="Unassembled WGS sequence"/>
</dbReference>
<dbReference type="SUPFAM" id="SSF51735">
    <property type="entry name" value="NAD(P)-binding Rossmann-fold domains"/>
    <property type="match status" value="1"/>
</dbReference>
<organism evidence="2 3">
    <name type="scientific">Pseudidiomarina maritima</name>
    <dbReference type="NCBI Taxonomy" id="519453"/>
    <lineage>
        <taxon>Bacteria</taxon>
        <taxon>Pseudomonadati</taxon>
        <taxon>Pseudomonadota</taxon>
        <taxon>Gammaproteobacteria</taxon>
        <taxon>Alteromonadales</taxon>
        <taxon>Idiomarinaceae</taxon>
        <taxon>Pseudidiomarina</taxon>
    </lineage>
</organism>
<name>A0A317PX53_9GAMM</name>
<evidence type="ECO:0000313" key="3">
    <source>
        <dbReference type="Proteomes" id="UP000246964"/>
    </source>
</evidence>
<dbReference type="Pfam" id="PF01370">
    <property type="entry name" value="Epimerase"/>
    <property type="match status" value="1"/>
</dbReference>
<dbReference type="InterPro" id="IPR036291">
    <property type="entry name" value="NAD(P)-bd_dom_sf"/>
</dbReference>